<protein>
    <submittedName>
        <fullName evidence="3">Uncharacterized protein</fullName>
    </submittedName>
</protein>
<dbReference type="OrthoDB" id="6818455at2759"/>
<comment type="caution">
    <text evidence="3">The sequence shown here is derived from an EMBL/GenBank/DDBJ whole genome shotgun (WGS) entry which is preliminary data.</text>
</comment>
<sequence>MFKYSKGVFAVFLVVNAIVLCSAGEEKTDVAEQKQSVEFVGRMLEQGRTLVHHALKRFMVILPAIFFKLGIGFTLLVLVTIVAINNGFIGFLLLVVGLSSVLARLQEARKQVAAAPVVSAPYVSAALPAYYPHAHAHPLRAWDRSDSTADKTVEGTLQYSPTYQYYTTPYGAYAQNRA</sequence>
<keyword evidence="2" id="KW-0732">Signal</keyword>
<keyword evidence="4" id="KW-1185">Reference proteome</keyword>
<name>A0A834HVG5_RHYFE</name>
<organism evidence="3 4">
    <name type="scientific">Rhynchophorus ferrugineus</name>
    <name type="common">Red palm weevil</name>
    <name type="synonym">Curculio ferrugineus</name>
    <dbReference type="NCBI Taxonomy" id="354439"/>
    <lineage>
        <taxon>Eukaryota</taxon>
        <taxon>Metazoa</taxon>
        <taxon>Ecdysozoa</taxon>
        <taxon>Arthropoda</taxon>
        <taxon>Hexapoda</taxon>
        <taxon>Insecta</taxon>
        <taxon>Pterygota</taxon>
        <taxon>Neoptera</taxon>
        <taxon>Endopterygota</taxon>
        <taxon>Coleoptera</taxon>
        <taxon>Polyphaga</taxon>
        <taxon>Cucujiformia</taxon>
        <taxon>Curculionidae</taxon>
        <taxon>Dryophthorinae</taxon>
        <taxon>Rhynchophorus</taxon>
    </lineage>
</organism>
<feature type="transmembrane region" description="Helical" evidence="1">
    <location>
        <begin position="88"/>
        <end position="106"/>
    </location>
</feature>
<keyword evidence="1" id="KW-1133">Transmembrane helix</keyword>
<evidence type="ECO:0000256" key="2">
    <source>
        <dbReference type="SAM" id="SignalP"/>
    </source>
</evidence>
<evidence type="ECO:0000256" key="1">
    <source>
        <dbReference type="SAM" id="Phobius"/>
    </source>
</evidence>
<evidence type="ECO:0000313" key="4">
    <source>
        <dbReference type="Proteomes" id="UP000625711"/>
    </source>
</evidence>
<dbReference type="Proteomes" id="UP000625711">
    <property type="component" value="Unassembled WGS sequence"/>
</dbReference>
<accession>A0A834HVG5</accession>
<keyword evidence="1" id="KW-0812">Transmembrane</keyword>
<evidence type="ECO:0000313" key="3">
    <source>
        <dbReference type="EMBL" id="KAF7269522.1"/>
    </source>
</evidence>
<dbReference type="EMBL" id="JAACXV010014221">
    <property type="protein sequence ID" value="KAF7269522.1"/>
    <property type="molecule type" value="Genomic_DNA"/>
</dbReference>
<feature type="chain" id="PRO_5032734455" evidence="2">
    <location>
        <begin position="24"/>
        <end position="178"/>
    </location>
</feature>
<keyword evidence="1" id="KW-0472">Membrane</keyword>
<gene>
    <name evidence="3" type="ORF">GWI33_017463</name>
</gene>
<feature type="signal peptide" evidence="2">
    <location>
        <begin position="1"/>
        <end position="23"/>
    </location>
</feature>
<dbReference type="AlphaFoldDB" id="A0A834HVG5"/>
<proteinExistence type="predicted"/>
<reference evidence="3" key="1">
    <citation type="submission" date="2020-08" db="EMBL/GenBank/DDBJ databases">
        <title>Genome sequencing and assembly of the red palm weevil Rhynchophorus ferrugineus.</title>
        <authorList>
            <person name="Dias G.B."/>
            <person name="Bergman C.M."/>
            <person name="Manee M."/>
        </authorList>
    </citation>
    <scope>NUCLEOTIDE SEQUENCE</scope>
    <source>
        <strain evidence="3">AA-2017</strain>
        <tissue evidence="3">Whole larva</tissue>
    </source>
</reference>
<feature type="transmembrane region" description="Helical" evidence="1">
    <location>
        <begin position="58"/>
        <end position="81"/>
    </location>
</feature>